<dbReference type="PANTHER" id="PTHR12213">
    <property type="entry name" value="CORRINOID ADENOSYLTRANSFERASE"/>
    <property type="match status" value="1"/>
</dbReference>
<dbReference type="InterPro" id="IPR036451">
    <property type="entry name" value="CblAdoTrfase-like_sf"/>
</dbReference>
<dbReference type="GO" id="GO:0008817">
    <property type="term" value="F:corrinoid adenosyltransferase activity"/>
    <property type="evidence" value="ECO:0007669"/>
    <property type="project" value="UniProtKB-EC"/>
</dbReference>
<name>T1A1X7_9ZZZZ</name>
<evidence type="ECO:0000259" key="4">
    <source>
        <dbReference type="Pfam" id="PF01923"/>
    </source>
</evidence>
<dbReference type="EMBL" id="AUZZ01009066">
    <property type="protein sequence ID" value="EQD35054.1"/>
    <property type="molecule type" value="Genomic_DNA"/>
</dbReference>
<keyword evidence="2" id="KW-0547">Nucleotide-binding</keyword>
<feature type="non-terminal residue" evidence="5">
    <location>
        <position position="1"/>
    </location>
</feature>
<dbReference type="InterPro" id="IPR016030">
    <property type="entry name" value="CblAdoTrfase-like"/>
</dbReference>
<proteinExistence type="predicted"/>
<evidence type="ECO:0000256" key="1">
    <source>
        <dbReference type="ARBA" id="ARBA00022679"/>
    </source>
</evidence>
<dbReference type="InterPro" id="IPR029499">
    <property type="entry name" value="PduO-typ"/>
</dbReference>
<organism evidence="5">
    <name type="scientific">mine drainage metagenome</name>
    <dbReference type="NCBI Taxonomy" id="410659"/>
    <lineage>
        <taxon>unclassified sequences</taxon>
        <taxon>metagenomes</taxon>
        <taxon>ecological metagenomes</taxon>
    </lineage>
</organism>
<accession>T1A1X7</accession>
<dbReference type="SUPFAM" id="SSF89028">
    <property type="entry name" value="Cobalamin adenosyltransferase-like"/>
    <property type="match status" value="1"/>
</dbReference>
<dbReference type="GO" id="GO:0005524">
    <property type="term" value="F:ATP binding"/>
    <property type="evidence" value="ECO:0007669"/>
    <property type="project" value="UniProtKB-KW"/>
</dbReference>
<gene>
    <name evidence="5" type="ORF">B2A_12563</name>
</gene>
<dbReference type="EC" id="2.5.1.17" evidence="5"/>
<evidence type="ECO:0000256" key="2">
    <source>
        <dbReference type="ARBA" id="ARBA00022741"/>
    </source>
</evidence>
<dbReference type="AlphaFoldDB" id="T1A1X7"/>
<protein>
    <submittedName>
        <fullName evidence="5">ATP/cobalamin adenosyltransferase</fullName>
        <ecNumber evidence="5">2.5.1.17</ecNumber>
    </submittedName>
</protein>
<feature type="domain" description="Cobalamin adenosyltransferase-like" evidence="4">
    <location>
        <begin position="1"/>
        <end position="58"/>
    </location>
</feature>
<dbReference type="PANTHER" id="PTHR12213:SF0">
    <property type="entry name" value="CORRINOID ADENOSYLTRANSFERASE MMAB"/>
    <property type="match status" value="1"/>
</dbReference>
<dbReference type="Gene3D" id="1.20.1200.10">
    <property type="entry name" value="Cobalamin adenosyltransferase-like"/>
    <property type="match status" value="1"/>
</dbReference>
<reference evidence="5" key="1">
    <citation type="submission" date="2013-08" db="EMBL/GenBank/DDBJ databases">
        <authorList>
            <person name="Mendez C."/>
            <person name="Richter M."/>
            <person name="Ferrer M."/>
            <person name="Sanchez J."/>
        </authorList>
    </citation>
    <scope>NUCLEOTIDE SEQUENCE</scope>
</reference>
<comment type="caution">
    <text evidence="5">The sequence shown here is derived from an EMBL/GenBank/DDBJ whole genome shotgun (WGS) entry which is preliminary data.</text>
</comment>
<evidence type="ECO:0000313" key="5">
    <source>
        <dbReference type="EMBL" id="EQD35054.1"/>
    </source>
</evidence>
<sequence>SFVLPGGSPTAARLHVARTVARRAERSLWQLARTEPVAPDVLRWTNRMSDLLFAMALAANAALGVAERAPDYSV</sequence>
<keyword evidence="1 5" id="KW-0808">Transferase</keyword>
<keyword evidence="3" id="KW-0067">ATP-binding</keyword>
<evidence type="ECO:0000256" key="3">
    <source>
        <dbReference type="ARBA" id="ARBA00022840"/>
    </source>
</evidence>
<reference evidence="5" key="2">
    <citation type="journal article" date="2014" name="ISME J.">
        <title>Microbial stratification in low pH oxic and suboxic macroscopic growths along an acid mine drainage.</title>
        <authorList>
            <person name="Mendez-Garcia C."/>
            <person name="Mesa V."/>
            <person name="Sprenger R.R."/>
            <person name="Richter M."/>
            <person name="Diez M.S."/>
            <person name="Solano J."/>
            <person name="Bargiela R."/>
            <person name="Golyshina O.V."/>
            <person name="Manteca A."/>
            <person name="Ramos J.L."/>
            <person name="Gallego J.R."/>
            <person name="Llorente I."/>
            <person name="Martins Dos Santos V.A."/>
            <person name="Jensen O.N."/>
            <person name="Pelaez A.I."/>
            <person name="Sanchez J."/>
            <person name="Ferrer M."/>
        </authorList>
    </citation>
    <scope>NUCLEOTIDE SEQUENCE</scope>
</reference>
<dbReference type="Pfam" id="PF01923">
    <property type="entry name" value="Cob_adeno_trans"/>
    <property type="match status" value="1"/>
</dbReference>